<gene>
    <name evidence="3" type="ORF">KUG47_12075</name>
</gene>
<dbReference type="Proteomes" id="UP000752297">
    <property type="component" value="Unassembled WGS sequence"/>
</dbReference>
<organism evidence="3 4">
    <name type="scientific">Falsochrobactrum tianjinense</name>
    <dbReference type="NCBI Taxonomy" id="2706015"/>
    <lineage>
        <taxon>Bacteria</taxon>
        <taxon>Pseudomonadati</taxon>
        <taxon>Pseudomonadota</taxon>
        <taxon>Alphaproteobacteria</taxon>
        <taxon>Hyphomicrobiales</taxon>
        <taxon>Brucellaceae</taxon>
        <taxon>Falsochrobactrum</taxon>
    </lineage>
</organism>
<evidence type="ECO:0000259" key="1">
    <source>
        <dbReference type="Pfam" id="PF04466"/>
    </source>
</evidence>
<comment type="caution">
    <text evidence="3">The sequence shown here is derived from an EMBL/GenBank/DDBJ whole genome shotgun (WGS) entry which is preliminary data.</text>
</comment>
<accession>A0A949PMU3</accession>
<dbReference type="PANTHER" id="PTHR39184:SF1">
    <property type="entry name" value="PBSX PHAGE TERMINASE LARGE SUBUNIT"/>
    <property type="match status" value="1"/>
</dbReference>
<dbReference type="InterPro" id="IPR035412">
    <property type="entry name" value="Terminase_L_N"/>
</dbReference>
<dbReference type="InterPro" id="IPR035413">
    <property type="entry name" value="Terminase_L_C"/>
</dbReference>
<protein>
    <submittedName>
        <fullName evidence="3">Phage terminase large subunit</fullName>
    </submittedName>
</protein>
<proteinExistence type="predicted"/>
<dbReference type="RefSeq" id="WP_217678232.1">
    <property type="nucleotide sequence ID" value="NZ_JAHRVA010000005.1"/>
</dbReference>
<feature type="domain" description="Phage terminase large subunit C-terminal" evidence="2">
    <location>
        <begin position="249"/>
        <end position="391"/>
    </location>
</feature>
<dbReference type="EMBL" id="JAHRVA010000005">
    <property type="protein sequence ID" value="MBV2144231.1"/>
    <property type="molecule type" value="Genomic_DNA"/>
</dbReference>
<dbReference type="PANTHER" id="PTHR39184">
    <property type="match status" value="1"/>
</dbReference>
<feature type="domain" description="Phage terminase large subunit N-terminal" evidence="1">
    <location>
        <begin position="28"/>
        <end position="215"/>
    </location>
</feature>
<sequence>MTEATIRLPPKLVPIFSKPRGSVQYRGAHGGRGSGKSFNFAKMAAVWGYAEPLRVLATREFQASIKESFHAELKAAIASEPWLDAHYDVGVDYLRGSNGTEFIFRGLRHGVNTIKSLAKIDLTIVEEAEDVPETSWLALEATVFRQPKSELWTVWNPRKDGSPVDLRFRKDRPDNALITEMNWQDNPFFPVGLETLRRREQERLDPNTYAHVWEGAYLTNSDAQVFANKYRVAEFEAASSWDGPYQGGDFGYAQDPTAAVRCYVYGDTLYVSHERGGRQIELDAIGIEVSTGIPEFEKYASRWDSASPGSISIIKRSGLPRAEGVEKWKGSVEDGIRFLRSFREIVIHPRCKALINEMMLYSYKVDRLTGDVLPVLVDANNHYIDALRYAVTPMIKREGYTIEQMRKAFS</sequence>
<evidence type="ECO:0000313" key="4">
    <source>
        <dbReference type="Proteomes" id="UP000752297"/>
    </source>
</evidence>
<evidence type="ECO:0000259" key="2">
    <source>
        <dbReference type="Pfam" id="PF17288"/>
    </source>
</evidence>
<keyword evidence="4" id="KW-1185">Reference proteome</keyword>
<dbReference type="Pfam" id="PF04466">
    <property type="entry name" value="Terminase_3"/>
    <property type="match status" value="1"/>
</dbReference>
<reference evidence="3 4" key="1">
    <citation type="submission" date="2021-06" db="EMBL/GenBank/DDBJ databases">
        <title>Falsochrobactrum tianjin sp.nov., a new petroleum-degrading bacteria isolated from oily soils.</title>
        <authorList>
            <person name="Chen G."/>
            <person name="Chen H."/>
            <person name="Tian J."/>
            <person name="Qing J."/>
            <person name="Zhong L."/>
            <person name="Ma W."/>
            <person name="Song Y."/>
            <person name="Cui X."/>
            <person name="Yan B."/>
        </authorList>
    </citation>
    <scope>NUCLEOTIDE SEQUENCE [LARGE SCALE GENOMIC DNA]</scope>
    <source>
        <strain evidence="3 4">TDYN1</strain>
    </source>
</reference>
<evidence type="ECO:0000313" key="3">
    <source>
        <dbReference type="EMBL" id="MBV2144231.1"/>
    </source>
</evidence>
<dbReference type="AlphaFoldDB" id="A0A949PMU3"/>
<dbReference type="Pfam" id="PF17288">
    <property type="entry name" value="Terminase_3C"/>
    <property type="match status" value="1"/>
</dbReference>
<name>A0A949PMU3_9HYPH</name>
<dbReference type="InterPro" id="IPR052380">
    <property type="entry name" value="Viral_DNA_packaging_terminase"/>
</dbReference>